<feature type="region of interest" description="Disordered" evidence="1">
    <location>
        <begin position="210"/>
        <end position="262"/>
    </location>
</feature>
<dbReference type="AlphaFoldDB" id="A0A3M7QSW4"/>
<dbReference type="EMBL" id="REGN01005162">
    <property type="protein sequence ID" value="RNA14527.1"/>
    <property type="molecule type" value="Genomic_DNA"/>
</dbReference>
<accession>A0A3M7QSW4</accession>
<name>A0A3M7QSW4_BRAPC</name>
<feature type="region of interest" description="Disordered" evidence="1">
    <location>
        <begin position="1"/>
        <end position="31"/>
    </location>
</feature>
<comment type="caution">
    <text evidence="2">The sequence shown here is derived from an EMBL/GenBank/DDBJ whole genome shotgun (WGS) entry which is preliminary data.</text>
</comment>
<evidence type="ECO:0000313" key="2">
    <source>
        <dbReference type="EMBL" id="RNA14527.1"/>
    </source>
</evidence>
<organism evidence="2 3">
    <name type="scientific">Brachionus plicatilis</name>
    <name type="common">Marine rotifer</name>
    <name type="synonym">Brachionus muelleri</name>
    <dbReference type="NCBI Taxonomy" id="10195"/>
    <lineage>
        <taxon>Eukaryota</taxon>
        <taxon>Metazoa</taxon>
        <taxon>Spiralia</taxon>
        <taxon>Gnathifera</taxon>
        <taxon>Rotifera</taxon>
        <taxon>Eurotatoria</taxon>
        <taxon>Monogononta</taxon>
        <taxon>Pseudotrocha</taxon>
        <taxon>Ploima</taxon>
        <taxon>Brachionidae</taxon>
        <taxon>Brachionus</taxon>
    </lineage>
</organism>
<protein>
    <submittedName>
        <fullName evidence="2">Uncharacterized protein</fullName>
    </submittedName>
</protein>
<keyword evidence="3" id="KW-1185">Reference proteome</keyword>
<feature type="region of interest" description="Disordered" evidence="1">
    <location>
        <begin position="349"/>
        <end position="381"/>
    </location>
</feature>
<sequence length="381" mass="43003">MAFKKSNLMSLFEEEDNTPKPEESTFLNSSTVPTYEEFTKKTSKKFLSNRYLNSTQGFSRLSIVTDDESDEETTDKFNSPSKKNILDLLKSESFKTPSKLDKLDSFPKSSRLNTPKMTLLGTPTLINSPFRTPKTAVKTHLNESSDEYGFYENKLVQTSFESIGELGSESDADKIIEDSIIELPNEIKKNFDLSSLKDNSSVKEFNLRLSSSSGAASSEPDTKKNSLSPPRSPQVLKIIDANVTHRKKNPNRVPTKPNSNTKKRVSICGQALNDDVFNIDDTIVDQFDNEIDQKKGLIYSIIEIKDEESSTDIIQASSVFSSTKLNIDHKNLPFDQIKDSYHNEQEPFLKNQQFKNLTAKQEKPKDPSSSENDEAFEKSEN</sequence>
<feature type="compositionally biased region" description="Polar residues" evidence="1">
    <location>
        <begin position="350"/>
        <end position="359"/>
    </location>
</feature>
<reference evidence="2 3" key="1">
    <citation type="journal article" date="2018" name="Sci. Rep.">
        <title>Genomic signatures of local adaptation to the degree of environmental predictability in rotifers.</title>
        <authorList>
            <person name="Franch-Gras L."/>
            <person name="Hahn C."/>
            <person name="Garcia-Roger E.M."/>
            <person name="Carmona M.J."/>
            <person name="Serra M."/>
            <person name="Gomez A."/>
        </authorList>
    </citation>
    <scope>NUCLEOTIDE SEQUENCE [LARGE SCALE GENOMIC DNA]</scope>
    <source>
        <strain evidence="2">HYR1</strain>
    </source>
</reference>
<proteinExistence type="predicted"/>
<dbReference type="Proteomes" id="UP000276133">
    <property type="component" value="Unassembled WGS sequence"/>
</dbReference>
<gene>
    <name evidence="2" type="ORF">BpHYR1_003717</name>
</gene>
<evidence type="ECO:0000256" key="1">
    <source>
        <dbReference type="SAM" id="MobiDB-lite"/>
    </source>
</evidence>
<evidence type="ECO:0000313" key="3">
    <source>
        <dbReference type="Proteomes" id="UP000276133"/>
    </source>
</evidence>